<evidence type="ECO:0000313" key="1">
    <source>
        <dbReference type="EMBL" id="KAH0754034.1"/>
    </source>
</evidence>
<dbReference type="EMBL" id="JAIVGD010000018">
    <property type="protein sequence ID" value="KAH0754034.1"/>
    <property type="molecule type" value="Genomic_DNA"/>
</dbReference>
<accession>A0ABQ7UQC3</accession>
<reference evidence="1 2" key="1">
    <citation type="journal article" date="2021" name="bioRxiv">
        <title>Chromosome-scale and haplotype-resolved genome assembly of a tetraploid potato cultivar.</title>
        <authorList>
            <person name="Sun H."/>
            <person name="Jiao W.-B."/>
            <person name="Krause K."/>
            <person name="Campoy J.A."/>
            <person name="Goel M."/>
            <person name="Folz-Donahue K."/>
            <person name="Kukat C."/>
            <person name="Huettel B."/>
            <person name="Schneeberger K."/>
        </authorList>
    </citation>
    <scope>NUCLEOTIDE SEQUENCE [LARGE SCALE GENOMIC DNA]</scope>
    <source>
        <strain evidence="1">SolTubOtavaFocal</strain>
        <tissue evidence="1">Leaves</tissue>
    </source>
</reference>
<gene>
    <name evidence="1" type="ORF">KY290_024304</name>
</gene>
<sequence>MPGEEATSIENIAVQFFNGHPQGEKSERYVNTIYLDRVSSEQIHEIESEISVDEVIPDVECEKSYGGENHDEGVLQVVSVTEIAFSMKFCQGCSTIVMDEFKEILKTSSFYIANTFIDQLNFNSTLVRLTPLSLFMELHQIAMYGIPELVSSSCFEQVDKPCLLGSLLGIAIMHPRVFALQGIYNADGLLVSAPYEDVHEGAKHSLENDNKLPWTYHTICHVYRQCDCCYKEAVLSETNCSTAWSPLSSLICTHNKWCIALYYMEKSGMKLPYSFTGVFLPSNLVKQMVVPRIGFRTAGSFYLSVRLNADLIQANVEILAAPGSSSLLRICYIPLEVAVELQSVIFSSLFWLNLNLEDKVFISEGSIVVNTAGQAIRPKDKPQRVPRIRQSNTSFAWDPD</sequence>
<keyword evidence="2" id="KW-1185">Reference proteome</keyword>
<proteinExistence type="predicted"/>
<comment type="caution">
    <text evidence="1">The sequence shown here is derived from an EMBL/GenBank/DDBJ whole genome shotgun (WGS) entry which is preliminary data.</text>
</comment>
<organism evidence="1 2">
    <name type="scientific">Solanum tuberosum</name>
    <name type="common">Potato</name>
    <dbReference type="NCBI Taxonomy" id="4113"/>
    <lineage>
        <taxon>Eukaryota</taxon>
        <taxon>Viridiplantae</taxon>
        <taxon>Streptophyta</taxon>
        <taxon>Embryophyta</taxon>
        <taxon>Tracheophyta</taxon>
        <taxon>Spermatophyta</taxon>
        <taxon>Magnoliopsida</taxon>
        <taxon>eudicotyledons</taxon>
        <taxon>Gunneridae</taxon>
        <taxon>Pentapetalae</taxon>
        <taxon>asterids</taxon>
        <taxon>lamiids</taxon>
        <taxon>Solanales</taxon>
        <taxon>Solanaceae</taxon>
        <taxon>Solanoideae</taxon>
        <taxon>Solaneae</taxon>
        <taxon>Solanum</taxon>
    </lineage>
</organism>
<name>A0ABQ7UQC3_SOLTU</name>
<evidence type="ECO:0000313" key="2">
    <source>
        <dbReference type="Proteomes" id="UP000826656"/>
    </source>
</evidence>
<dbReference type="Proteomes" id="UP000826656">
    <property type="component" value="Unassembled WGS sequence"/>
</dbReference>
<protein>
    <submittedName>
        <fullName evidence="1">Uncharacterized protein</fullName>
    </submittedName>
</protein>